<dbReference type="EMBL" id="CM056819">
    <property type="protein sequence ID" value="KAJ8625728.1"/>
    <property type="molecule type" value="Genomic_DNA"/>
</dbReference>
<name>A0ACC2KX84_PERAE</name>
<comment type="caution">
    <text evidence="1">The sequence shown here is derived from an EMBL/GenBank/DDBJ whole genome shotgun (WGS) entry which is preliminary data.</text>
</comment>
<accession>A0ACC2KX84</accession>
<gene>
    <name evidence="1" type="ORF">MRB53_034258</name>
</gene>
<sequence>MNEEDDSGVLGHRRVLGDVTNSLGKRRLLSPAGGSVLENKNGCGNTVNGRLGDDEFGRRVCKGVENSVKEKENVSVGLFSSGNVPVGDGKYVSFLKAKRPCRSTNSGNGDYESSQDNVAPDISETPLEPPRSLNCDLQLSRGELVMREIMEGDGSRYSCNSSACLPRQCDKVGDSSPILGDFQDDYGKSSVDVMGNAAVIDDTNEAPVMSAHEKSDKGKYEAEHWQFSTSNACNFQFVGSQESKTDGGDGLNQAPLDKMGSTACLGESGSSGSKLFGIEGSGKAQVSCSGDAGLNPNDSVESDKTCSCPFCLKAAYLWSDLNYQDVRERLNALKKSRRQVRQLVASYNYNEFGQIAHDGSDRSAKIELDLMHQWQSLFLQTEDALVHESNRLQSDLLKLRNLKENCERDLEMTKAAAQTSAIFLAFYYFSISLLLVSGYNG</sequence>
<keyword evidence="2" id="KW-1185">Reference proteome</keyword>
<evidence type="ECO:0000313" key="1">
    <source>
        <dbReference type="EMBL" id="KAJ8625728.1"/>
    </source>
</evidence>
<proteinExistence type="predicted"/>
<evidence type="ECO:0000313" key="2">
    <source>
        <dbReference type="Proteomes" id="UP001234297"/>
    </source>
</evidence>
<organism evidence="1 2">
    <name type="scientific">Persea americana</name>
    <name type="common">Avocado</name>
    <dbReference type="NCBI Taxonomy" id="3435"/>
    <lineage>
        <taxon>Eukaryota</taxon>
        <taxon>Viridiplantae</taxon>
        <taxon>Streptophyta</taxon>
        <taxon>Embryophyta</taxon>
        <taxon>Tracheophyta</taxon>
        <taxon>Spermatophyta</taxon>
        <taxon>Magnoliopsida</taxon>
        <taxon>Magnoliidae</taxon>
        <taxon>Laurales</taxon>
        <taxon>Lauraceae</taxon>
        <taxon>Persea</taxon>
    </lineage>
</organism>
<protein>
    <submittedName>
        <fullName evidence="1">Uncharacterized protein</fullName>
    </submittedName>
</protein>
<dbReference type="Proteomes" id="UP001234297">
    <property type="component" value="Chromosome 11"/>
</dbReference>
<reference evidence="1 2" key="1">
    <citation type="journal article" date="2022" name="Hortic Res">
        <title>A haplotype resolved chromosomal level avocado genome allows analysis of novel avocado genes.</title>
        <authorList>
            <person name="Nath O."/>
            <person name="Fletcher S.J."/>
            <person name="Hayward A."/>
            <person name="Shaw L.M."/>
            <person name="Masouleh A.K."/>
            <person name="Furtado A."/>
            <person name="Henry R.J."/>
            <person name="Mitter N."/>
        </authorList>
    </citation>
    <scope>NUCLEOTIDE SEQUENCE [LARGE SCALE GENOMIC DNA]</scope>
    <source>
        <strain evidence="2">cv. Hass</strain>
    </source>
</reference>